<keyword evidence="2" id="KW-1185">Reference proteome</keyword>
<name>B1XZP5_LEPCP</name>
<gene>
    <name evidence="1" type="ordered locus">Lcho_0616</name>
</gene>
<sequence>MGADLPSGAKSPGRLYLVPNTLDLGTFGDAAVPDLQEVLPLGALRVAAGLSHWVVENARSARALLKRINAVVPLAQPLQSLSMTELPRPVKGGGKPVDKTPWRELLSPALAGHDIGLLSEAGLPAVADPGARLVLEAHACGVPVWPLSGPSSLILAVAASGLNGQSFAFVGYLPTDSATRAVKLRELEAHSRRLQQTQLLIETPYRNAALLDGLLATLAPQTWLNISCGLTLAGGFSQTRRIAQWRESDTRLPADRPAVFSFLAG</sequence>
<organism evidence="1 2">
    <name type="scientific">Leptothrix cholodnii (strain ATCC 51168 / LMG 8142 / SP-6)</name>
    <name type="common">Leptothrix discophora (strain SP-6)</name>
    <dbReference type="NCBI Taxonomy" id="395495"/>
    <lineage>
        <taxon>Bacteria</taxon>
        <taxon>Pseudomonadati</taxon>
        <taxon>Pseudomonadota</taxon>
        <taxon>Betaproteobacteria</taxon>
        <taxon>Burkholderiales</taxon>
        <taxon>Sphaerotilaceae</taxon>
        <taxon>Leptothrix</taxon>
    </lineage>
</organism>
<dbReference type="Gene3D" id="3.40.1010.10">
    <property type="entry name" value="Cobalt-precorrin-4 Transmethylase, Domain 1"/>
    <property type="match status" value="1"/>
</dbReference>
<keyword evidence="1" id="KW-0812">Transmembrane</keyword>
<dbReference type="eggNOG" id="COG0313">
    <property type="taxonomic scope" value="Bacteria"/>
</dbReference>
<dbReference type="HOGENOM" id="CLU_044779_4_1_4"/>
<dbReference type="AlphaFoldDB" id="B1XZP5"/>
<dbReference type="KEGG" id="lch:Lcho_0616"/>
<dbReference type="Gene3D" id="3.30.950.10">
    <property type="entry name" value="Methyltransferase, Cobalt-precorrin-4 Transmethylase, Domain 2"/>
    <property type="match status" value="1"/>
</dbReference>
<reference evidence="1 2" key="1">
    <citation type="submission" date="2008-03" db="EMBL/GenBank/DDBJ databases">
        <title>Complete sequence of Leptothrix cholodnii SP-6.</title>
        <authorList>
            <consortium name="US DOE Joint Genome Institute"/>
            <person name="Copeland A."/>
            <person name="Lucas S."/>
            <person name="Lapidus A."/>
            <person name="Glavina del Rio T."/>
            <person name="Dalin E."/>
            <person name="Tice H."/>
            <person name="Bruce D."/>
            <person name="Goodwin L."/>
            <person name="Pitluck S."/>
            <person name="Chertkov O."/>
            <person name="Brettin T."/>
            <person name="Detter J.C."/>
            <person name="Han C."/>
            <person name="Kuske C.R."/>
            <person name="Schmutz J."/>
            <person name="Larimer F."/>
            <person name="Land M."/>
            <person name="Hauser L."/>
            <person name="Kyrpides N."/>
            <person name="Lykidis A."/>
            <person name="Emerson D."/>
            <person name="Richardson P."/>
        </authorList>
    </citation>
    <scope>NUCLEOTIDE SEQUENCE [LARGE SCALE GENOMIC DNA]</scope>
    <source>
        <strain evidence="2">ATCC 51168 / LMG 8142 / SP-6</strain>
    </source>
</reference>
<dbReference type="GO" id="GO:0008168">
    <property type="term" value="F:methyltransferase activity"/>
    <property type="evidence" value="ECO:0007669"/>
    <property type="project" value="InterPro"/>
</dbReference>
<dbReference type="RefSeq" id="WP_012345653.1">
    <property type="nucleotide sequence ID" value="NC_010524.1"/>
</dbReference>
<dbReference type="Proteomes" id="UP000001693">
    <property type="component" value="Chromosome"/>
</dbReference>
<dbReference type="CDD" id="cd11649">
    <property type="entry name" value="RsmI_like"/>
    <property type="match status" value="1"/>
</dbReference>
<keyword evidence="1" id="KW-0472">Membrane</keyword>
<protein>
    <submittedName>
        <fullName evidence="1">Putative transmembrane protein</fullName>
    </submittedName>
</protein>
<dbReference type="SUPFAM" id="SSF53790">
    <property type="entry name" value="Tetrapyrrole methylase"/>
    <property type="match status" value="1"/>
</dbReference>
<evidence type="ECO:0000313" key="2">
    <source>
        <dbReference type="Proteomes" id="UP000001693"/>
    </source>
</evidence>
<dbReference type="STRING" id="395495.Lcho_0616"/>
<dbReference type="EMBL" id="CP001013">
    <property type="protein sequence ID" value="ACB32891.1"/>
    <property type="molecule type" value="Genomic_DNA"/>
</dbReference>
<accession>B1XZP5</accession>
<proteinExistence type="predicted"/>
<dbReference type="InterPro" id="IPR014776">
    <property type="entry name" value="4pyrrole_Mease_sub2"/>
</dbReference>
<dbReference type="PANTHER" id="PTHR46111">
    <property type="entry name" value="RIBOSOMAL RNA SMALL SUBUNIT METHYLTRANSFERASE I"/>
    <property type="match status" value="1"/>
</dbReference>
<dbReference type="InterPro" id="IPR035996">
    <property type="entry name" value="4pyrrol_Methylase_sf"/>
</dbReference>
<dbReference type="InterPro" id="IPR014777">
    <property type="entry name" value="4pyrrole_Mease_sub1"/>
</dbReference>
<dbReference type="InterPro" id="IPR008189">
    <property type="entry name" value="rRNA_ssu_MeTfrase_I"/>
</dbReference>
<evidence type="ECO:0000313" key="1">
    <source>
        <dbReference type="EMBL" id="ACB32891.1"/>
    </source>
</evidence>
<dbReference type="PANTHER" id="PTHR46111:SF2">
    <property type="entry name" value="SAM-DEPENDENT METHYLTRANSFERASE"/>
    <property type="match status" value="1"/>
</dbReference>